<dbReference type="PANTHER" id="PTHR24171">
    <property type="entry name" value="ANKYRIN REPEAT DOMAIN-CONTAINING PROTEIN 39-RELATED"/>
    <property type="match status" value="1"/>
</dbReference>
<dbReference type="Pfam" id="PF12796">
    <property type="entry name" value="Ank_2"/>
    <property type="match status" value="1"/>
</dbReference>
<reference evidence="7" key="1">
    <citation type="submission" date="2017-05" db="EMBL/GenBank/DDBJ databases">
        <title>Complete and WGS of Bordetella genogroups.</title>
        <authorList>
            <person name="Spilker T."/>
            <person name="Lipuma J."/>
        </authorList>
    </citation>
    <scope>NUCLEOTIDE SEQUENCE [LARGE SCALE GENOMIC DNA]</scope>
    <source>
        <strain evidence="7">AU18089</strain>
    </source>
</reference>
<dbReference type="PRINTS" id="PR01415">
    <property type="entry name" value="ANKYRIN"/>
</dbReference>
<keyword evidence="5" id="KW-0732">Signal</keyword>
<dbReference type="PROSITE" id="PS50297">
    <property type="entry name" value="ANK_REP_REGION"/>
    <property type="match status" value="2"/>
</dbReference>
<accession>A0A261REE1</accession>
<dbReference type="GO" id="GO:0085020">
    <property type="term" value="P:protein K6-linked ubiquitination"/>
    <property type="evidence" value="ECO:0007669"/>
    <property type="project" value="TreeGrafter"/>
</dbReference>
<dbReference type="Proteomes" id="UP000216947">
    <property type="component" value="Unassembled WGS sequence"/>
</dbReference>
<dbReference type="SUPFAM" id="SSF48403">
    <property type="entry name" value="Ankyrin repeat"/>
    <property type="match status" value="1"/>
</dbReference>
<dbReference type="PANTHER" id="PTHR24171:SF8">
    <property type="entry name" value="BRCA1-ASSOCIATED RING DOMAIN PROTEIN 1"/>
    <property type="match status" value="1"/>
</dbReference>
<proteinExistence type="predicted"/>
<organism evidence="6 7">
    <name type="scientific">Bordetella genomosp. 7</name>
    <dbReference type="NCBI Taxonomy" id="1416805"/>
    <lineage>
        <taxon>Bacteria</taxon>
        <taxon>Pseudomonadati</taxon>
        <taxon>Pseudomonadota</taxon>
        <taxon>Betaproteobacteria</taxon>
        <taxon>Burkholderiales</taxon>
        <taxon>Alcaligenaceae</taxon>
        <taxon>Bordetella</taxon>
    </lineage>
</organism>
<dbReference type="RefSeq" id="WP_094796757.1">
    <property type="nucleotide sequence ID" value="NZ_NEVK01000004.1"/>
</dbReference>
<feature type="repeat" description="ANK" evidence="3">
    <location>
        <begin position="132"/>
        <end position="164"/>
    </location>
</feature>
<keyword evidence="7" id="KW-1185">Reference proteome</keyword>
<keyword evidence="1" id="KW-0677">Repeat</keyword>
<evidence type="ECO:0000256" key="1">
    <source>
        <dbReference type="ARBA" id="ARBA00022737"/>
    </source>
</evidence>
<dbReference type="GO" id="GO:0004842">
    <property type="term" value="F:ubiquitin-protein transferase activity"/>
    <property type="evidence" value="ECO:0007669"/>
    <property type="project" value="TreeGrafter"/>
</dbReference>
<feature type="repeat" description="ANK" evidence="3">
    <location>
        <begin position="165"/>
        <end position="197"/>
    </location>
</feature>
<feature type="signal peptide" evidence="5">
    <location>
        <begin position="1"/>
        <end position="33"/>
    </location>
</feature>
<protein>
    <submittedName>
        <fullName evidence="6">Uncharacterized protein</fullName>
    </submittedName>
</protein>
<gene>
    <name evidence="6" type="ORF">CAL19_08680</name>
</gene>
<evidence type="ECO:0000313" key="6">
    <source>
        <dbReference type="EMBL" id="OZI22990.1"/>
    </source>
</evidence>
<evidence type="ECO:0000256" key="4">
    <source>
        <dbReference type="SAM" id="MobiDB-lite"/>
    </source>
</evidence>
<name>A0A261REE1_9BORD</name>
<keyword evidence="2 3" id="KW-0040">ANK repeat</keyword>
<dbReference type="InterPro" id="IPR002110">
    <property type="entry name" value="Ankyrin_rpt"/>
</dbReference>
<evidence type="ECO:0000256" key="2">
    <source>
        <dbReference type="ARBA" id="ARBA00023043"/>
    </source>
</evidence>
<feature type="chain" id="PRO_5012107975" evidence="5">
    <location>
        <begin position="34"/>
        <end position="281"/>
    </location>
</feature>
<comment type="caution">
    <text evidence="6">The sequence shown here is derived from an EMBL/GenBank/DDBJ whole genome shotgun (WGS) entry which is preliminary data.</text>
</comment>
<feature type="region of interest" description="Disordered" evidence="4">
    <location>
        <begin position="229"/>
        <end position="281"/>
    </location>
</feature>
<feature type="compositionally biased region" description="Low complexity" evidence="4">
    <location>
        <begin position="238"/>
        <end position="262"/>
    </location>
</feature>
<dbReference type="AlphaFoldDB" id="A0A261REE1"/>
<evidence type="ECO:0000256" key="3">
    <source>
        <dbReference type="PROSITE-ProRule" id="PRU00023"/>
    </source>
</evidence>
<dbReference type="EMBL" id="NEVK01000004">
    <property type="protein sequence ID" value="OZI22990.1"/>
    <property type="molecule type" value="Genomic_DNA"/>
</dbReference>
<evidence type="ECO:0000256" key="5">
    <source>
        <dbReference type="SAM" id="SignalP"/>
    </source>
</evidence>
<dbReference type="Gene3D" id="1.25.40.20">
    <property type="entry name" value="Ankyrin repeat-containing domain"/>
    <property type="match status" value="1"/>
</dbReference>
<sequence length="281" mass="29493">MPVSCIKDSWFRPLAAVCLAAGLAWGAAAPVAAAEAPPNFWVYVHNDKAADLRELLAQGADPNVRYKNGQPALMRAVVDGAWQVFDLLATDPRTDLEAVNPANETALMYLAVAGQTDRARALIARGAQVNRLGWTPLHYAASKGHVDTARLLLQHKAMVNAPSPDGTTPLMMAALSGSREMVQVLLDAGGDVTTRNLKGQNAADWARQGKAGKLADELTELIAAAQARREALRSGENPSSAPAAPAAQPAQPAQAPRPAAQASDDDAPSLSGVSGVRLNKY</sequence>
<dbReference type="SMART" id="SM00248">
    <property type="entry name" value="ANK"/>
    <property type="match status" value="4"/>
</dbReference>
<dbReference type="InterPro" id="IPR036770">
    <property type="entry name" value="Ankyrin_rpt-contain_sf"/>
</dbReference>
<dbReference type="PROSITE" id="PS50088">
    <property type="entry name" value="ANK_REPEAT"/>
    <property type="match status" value="2"/>
</dbReference>
<evidence type="ECO:0000313" key="7">
    <source>
        <dbReference type="Proteomes" id="UP000216947"/>
    </source>
</evidence>